<feature type="transmembrane region" description="Helical" evidence="11">
    <location>
        <begin position="425"/>
        <end position="442"/>
    </location>
</feature>
<comment type="caution">
    <text evidence="13">The sequence shown here is derived from an EMBL/GenBank/DDBJ whole genome shotgun (WGS) entry which is preliminary data.</text>
</comment>
<feature type="transmembrane region" description="Helical" evidence="11">
    <location>
        <begin position="164"/>
        <end position="183"/>
    </location>
</feature>
<dbReference type="EMBL" id="SJPI01000002">
    <property type="protein sequence ID" value="TWT50842.1"/>
    <property type="molecule type" value="Genomic_DNA"/>
</dbReference>
<dbReference type="Pfam" id="PF03600">
    <property type="entry name" value="CitMHS"/>
    <property type="match status" value="1"/>
</dbReference>
<evidence type="ECO:0000313" key="14">
    <source>
        <dbReference type="Proteomes" id="UP000316598"/>
    </source>
</evidence>
<keyword evidence="7" id="KW-0406">Ion transport</keyword>
<evidence type="ECO:0000313" key="13">
    <source>
        <dbReference type="EMBL" id="TWT50842.1"/>
    </source>
</evidence>
<reference evidence="13 14" key="1">
    <citation type="submission" date="2019-02" db="EMBL/GenBank/DDBJ databases">
        <title>Deep-cultivation of Planctomycetes and their phenomic and genomic characterization uncovers novel biology.</title>
        <authorList>
            <person name="Wiegand S."/>
            <person name="Jogler M."/>
            <person name="Boedeker C."/>
            <person name="Pinto D."/>
            <person name="Vollmers J."/>
            <person name="Rivas-Marin E."/>
            <person name="Kohn T."/>
            <person name="Peeters S.H."/>
            <person name="Heuer A."/>
            <person name="Rast P."/>
            <person name="Oberbeckmann S."/>
            <person name="Bunk B."/>
            <person name="Jeske O."/>
            <person name="Meyerdierks A."/>
            <person name="Storesund J.E."/>
            <person name="Kallscheuer N."/>
            <person name="Luecker S."/>
            <person name="Lage O.M."/>
            <person name="Pohl T."/>
            <person name="Merkel B.J."/>
            <person name="Hornburger P."/>
            <person name="Mueller R.-W."/>
            <person name="Bruemmer F."/>
            <person name="Labrenz M."/>
            <person name="Spormann A.M."/>
            <person name="Op Den Camp H."/>
            <person name="Overmann J."/>
            <person name="Amann R."/>
            <person name="Jetten M.S.M."/>
            <person name="Mascher T."/>
            <person name="Medema M.H."/>
            <person name="Devos D.P."/>
            <person name="Kaster A.-K."/>
            <person name="Ovreas L."/>
            <person name="Rohde M."/>
            <person name="Galperin M.Y."/>
            <person name="Jogler C."/>
        </authorList>
    </citation>
    <scope>NUCLEOTIDE SEQUENCE [LARGE SCALE GENOMIC DNA]</scope>
    <source>
        <strain evidence="13 14">Pla22</strain>
    </source>
</reference>
<dbReference type="InterPro" id="IPR045016">
    <property type="entry name" value="NhaD-like"/>
</dbReference>
<keyword evidence="2" id="KW-0813">Transport</keyword>
<feature type="domain" description="Citrate transporter-like" evidence="12">
    <location>
        <begin position="13"/>
        <end position="373"/>
    </location>
</feature>
<feature type="transmembrane region" description="Helical" evidence="11">
    <location>
        <begin position="352"/>
        <end position="374"/>
    </location>
</feature>
<name>A0A5C5WM28_9BACT</name>
<evidence type="ECO:0000256" key="11">
    <source>
        <dbReference type="SAM" id="Phobius"/>
    </source>
</evidence>
<dbReference type="GO" id="GO:0006814">
    <property type="term" value="P:sodium ion transport"/>
    <property type="evidence" value="ECO:0007669"/>
    <property type="project" value="UniProtKB-KW"/>
</dbReference>
<feature type="transmembrane region" description="Helical" evidence="11">
    <location>
        <begin position="386"/>
        <end position="413"/>
    </location>
</feature>
<evidence type="ECO:0000256" key="10">
    <source>
        <dbReference type="ARBA" id="ARBA00025753"/>
    </source>
</evidence>
<evidence type="ECO:0000256" key="7">
    <source>
        <dbReference type="ARBA" id="ARBA00023065"/>
    </source>
</evidence>
<dbReference type="AlphaFoldDB" id="A0A5C5WM28"/>
<dbReference type="InterPro" id="IPR004680">
    <property type="entry name" value="Cit_transptr-like_dom"/>
</dbReference>
<keyword evidence="9" id="KW-0739">Sodium transport</keyword>
<evidence type="ECO:0000256" key="4">
    <source>
        <dbReference type="ARBA" id="ARBA00022692"/>
    </source>
</evidence>
<evidence type="ECO:0000256" key="5">
    <source>
        <dbReference type="ARBA" id="ARBA00022989"/>
    </source>
</evidence>
<dbReference type="RefSeq" id="WP_146515999.1">
    <property type="nucleotide sequence ID" value="NZ_SJPI01000002.1"/>
</dbReference>
<evidence type="ECO:0000256" key="1">
    <source>
        <dbReference type="ARBA" id="ARBA00004141"/>
    </source>
</evidence>
<dbReference type="PANTHER" id="PTHR43269:SF2">
    <property type="entry name" value="SODIUM_PROTON ANTIPORTER 1-RELATED"/>
    <property type="match status" value="1"/>
</dbReference>
<proteinExistence type="inferred from homology"/>
<evidence type="ECO:0000256" key="2">
    <source>
        <dbReference type="ARBA" id="ARBA00022448"/>
    </source>
</evidence>
<dbReference type="GO" id="GO:0015297">
    <property type="term" value="F:antiporter activity"/>
    <property type="evidence" value="ECO:0007669"/>
    <property type="project" value="UniProtKB-KW"/>
</dbReference>
<feature type="transmembrane region" description="Helical" evidence="11">
    <location>
        <begin position="27"/>
        <end position="45"/>
    </location>
</feature>
<feature type="transmembrane region" description="Helical" evidence="11">
    <location>
        <begin position="203"/>
        <end position="221"/>
    </location>
</feature>
<comment type="similarity">
    <text evidence="10">Belongs to the NhaD Na(+)/H(+) (TC 2.A.62) antiporter family.</text>
</comment>
<evidence type="ECO:0000256" key="9">
    <source>
        <dbReference type="ARBA" id="ARBA00023201"/>
    </source>
</evidence>
<keyword evidence="8 11" id="KW-0472">Membrane</keyword>
<feature type="transmembrane region" description="Helical" evidence="11">
    <location>
        <begin position="316"/>
        <end position="340"/>
    </location>
</feature>
<keyword evidence="4 11" id="KW-0812">Transmembrane</keyword>
<evidence type="ECO:0000256" key="8">
    <source>
        <dbReference type="ARBA" id="ARBA00023136"/>
    </source>
</evidence>
<keyword evidence="5 11" id="KW-1133">Transmembrane helix</keyword>
<dbReference type="NCBIfam" id="NF038006">
    <property type="entry name" value="NhaD_1"/>
    <property type="match status" value="1"/>
</dbReference>
<feature type="transmembrane region" description="Helical" evidence="11">
    <location>
        <begin position="87"/>
        <end position="104"/>
    </location>
</feature>
<dbReference type="Proteomes" id="UP000316598">
    <property type="component" value="Unassembled WGS sequence"/>
</dbReference>
<gene>
    <name evidence="13" type="primary">nhaD</name>
    <name evidence="13" type="ORF">Pla22_35850</name>
</gene>
<evidence type="ECO:0000256" key="6">
    <source>
        <dbReference type="ARBA" id="ARBA00023053"/>
    </source>
</evidence>
<comment type="subcellular location">
    <subcellularLocation>
        <location evidence="1">Membrane</location>
        <topology evidence="1">Multi-pass membrane protein</topology>
    </subcellularLocation>
</comment>
<dbReference type="GO" id="GO:0016020">
    <property type="term" value="C:membrane"/>
    <property type="evidence" value="ECO:0007669"/>
    <property type="project" value="UniProtKB-SubCell"/>
</dbReference>
<keyword evidence="14" id="KW-1185">Reference proteome</keyword>
<sequence>MLNLILVVFVLGYLAIAFEHKLHINKAASALFIGVVCWSLYVVNLSDLLPPDSIPYWFQQESIAENATDVALHYAIDAQHLHQTGEIASILFFLMGAMTIVELVDAHEGFALVTDRIRTRNKRTLLWTVGLLTFFLSAILDNLTTTIVMVSLLRKLVGDRDDRLRFVGLVVIAANAGGAWTVIGDVTTTMLWIKHKLGTMEVMGELFLGSLVCLIVPMIGFSRSMSGQFVPPTVSEHHLAKDIRPWHQWLFLTLGILGLLSVPLFKTYTHLPPYMGMMLSLSILWVVSEVVGHTLDEQTRSTTGVLAALRRVDMSSILFFLGILLAVGALGATGVLQSAAMWLDKVLPNRDIVAVAIGLISSVVDNVPLVAAGIEMYDLPINDPFWMLLAYSAGTGGSCLIIGSAAGVAAMGLENVDFLWYAKRIAPWAMAGYIAGAVAVMAQQAVTL</sequence>
<organism evidence="13 14">
    <name type="scientific">Rubripirellula amarantea</name>
    <dbReference type="NCBI Taxonomy" id="2527999"/>
    <lineage>
        <taxon>Bacteria</taxon>
        <taxon>Pseudomonadati</taxon>
        <taxon>Planctomycetota</taxon>
        <taxon>Planctomycetia</taxon>
        <taxon>Pirellulales</taxon>
        <taxon>Pirellulaceae</taxon>
        <taxon>Rubripirellula</taxon>
    </lineage>
</organism>
<protein>
    <submittedName>
        <fullName evidence="13">Na(+)/H(+) antiporter NhaD</fullName>
    </submittedName>
</protein>
<keyword evidence="6" id="KW-0915">Sodium</keyword>
<feature type="transmembrane region" description="Helical" evidence="11">
    <location>
        <begin position="249"/>
        <end position="268"/>
    </location>
</feature>
<evidence type="ECO:0000256" key="3">
    <source>
        <dbReference type="ARBA" id="ARBA00022449"/>
    </source>
</evidence>
<dbReference type="OrthoDB" id="9772058at2"/>
<accession>A0A5C5WM28</accession>
<evidence type="ECO:0000259" key="12">
    <source>
        <dbReference type="Pfam" id="PF03600"/>
    </source>
</evidence>
<dbReference type="PANTHER" id="PTHR43269">
    <property type="entry name" value="SODIUM/PROTON ANTIPORTER 1-RELATED"/>
    <property type="match status" value="1"/>
</dbReference>
<feature type="transmembrane region" description="Helical" evidence="11">
    <location>
        <begin position="124"/>
        <end position="152"/>
    </location>
</feature>
<keyword evidence="3" id="KW-0050">Antiport</keyword>